<proteinExistence type="inferred from homology"/>
<evidence type="ECO:0000256" key="4">
    <source>
        <dbReference type="ARBA" id="ARBA00022448"/>
    </source>
</evidence>
<keyword evidence="7 9" id="KW-0472">Membrane</keyword>
<dbReference type="EMBL" id="HBEW01004918">
    <property type="protein sequence ID" value="CAD8582942.1"/>
    <property type="molecule type" value="Transcribed_RNA"/>
</dbReference>
<dbReference type="SMART" id="SM01087">
    <property type="entry name" value="COG6"/>
    <property type="match status" value="1"/>
</dbReference>
<evidence type="ECO:0000256" key="9">
    <source>
        <dbReference type="RuleBase" id="RU365075"/>
    </source>
</evidence>
<organism evidence="12">
    <name type="scientific">Ostreococcus mediterraneus</name>
    <dbReference type="NCBI Taxonomy" id="1486918"/>
    <lineage>
        <taxon>Eukaryota</taxon>
        <taxon>Viridiplantae</taxon>
        <taxon>Chlorophyta</taxon>
        <taxon>Mamiellophyceae</taxon>
        <taxon>Mamiellales</taxon>
        <taxon>Bathycoccaceae</taxon>
        <taxon>Ostreococcus</taxon>
    </lineage>
</organism>
<dbReference type="GO" id="GO:0017119">
    <property type="term" value="C:Golgi transport complex"/>
    <property type="evidence" value="ECO:0007669"/>
    <property type="project" value="UniProtKB-UniRule"/>
</dbReference>
<evidence type="ECO:0000313" key="12">
    <source>
        <dbReference type="EMBL" id="CAD8582942.1"/>
    </source>
</evidence>
<feature type="domain" description="Conserved Oligomeric Golgi complex subunit 6 C-terminal" evidence="11">
    <location>
        <begin position="235"/>
        <end position="595"/>
    </location>
</feature>
<keyword evidence="4 9" id="KW-0813">Transport</keyword>
<comment type="function">
    <text evidence="9">Required for normal Golgi function.</text>
</comment>
<dbReference type="PANTHER" id="PTHR21506">
    <property type="entry name" value="COMPONENT OF OLIGOMERIC GOLGI COMPLEX 6"/>
    <property type="match status" value="1"/>
</dbReference>
<dbReference type="InterPro" id="IPR010490">
    <property type="entry name" value="COG6"/>
</dbReference>
<evidence type="ECO:0000256" key="7">
    <source>
        <dbReference type="ARBA" id="ARBA00023136"/>
    </source>
</evidence>
<comment type="subunit">
    <text evidence="9">Component of the conserved oligomeric Golgi complex.</text>
</comment>
<evidence type="ECO:0000256" key="1">
    <source>
        <dbReference type="ARBA" id="ARBA00004395"/>
    </source>
</evidence>
<gene>
    <name evidence="12" type="ORF">OMED0929_LOCUS4123</name>
</gene>
<dbReference type="InterPro" id="IPR048369">
    <property type="entry name" value="COG6_C"/>
</dbReference>
<dbReference type="InterPro" id="IPR048368">
    <property type="entry name" value="COG6_N"/>
</dbReference>
<dbReference type="AlphaFoldDB" id="A0A7S0KIW0"/>
<evidence type="ECO:0000259" key="10">
    <source>
        <dbReference type="Pfam" id="PF06419"/>
    </source>
</evidence>
<protein>
    <recommendedName>
        <fullName evidence="3 9">Conserved oligomeric Golgi complex subunit 6</fullName>
        <shortName evidence="9">COG complex subunit 6</shortName>
    </recommendedName>
    <alternativeName>
        <fullName evidence="8 9">Component of oligomeric Golgi complex 6</fullName>
    </alternativeName>
</protein>
<dbReference type="GO" id="GO:0015031">
    <property type="term" value="P:protein transport"/>
    <property type="evidence" value="ECO:0007669"/>
    <property type="project" value="UniProtKB-KW"/>
</dbReference>
<reference evidence="12" key="1">
    <citation type="submission" date="2021-01" db="EMBL/GenBank/DDBJ databases">
        <authorList>
            <person name="Corre E."/>
            <person name="Pelletier E."/>
            <person name="Niang G."/>
            <person name="Scheremetjew M."/>
            <person name="Finn R."/>
            <person name="Kale V."/>
            <person name="Holt S."/>
            <person name="Cochrane G."/>
            <person name="Meng A."/>
            <person name="Brown T."/>
            <person name="Cohen L."/>
        </authorList>
    </citation>
    <scope>NUCLEOTIDE SEQUENCE</scope>
    <source>
        <strain evidence="12">Clade-D-RCC2572</strain>
    </source>
</reference>
<comment type="similarity">
    <text evidence="2 9">Belongs to the COG6 family.</text>
</comment>
<dbReference type="Pfam" id="PF06419">
    <property type="entry name" value="COG6_N"/>
    <property type="match status" value="1"/>
</dbReference>
<name>A0A7S0KIW0_9CHLO</name>
<keyword evidence="5 9" id="KW-0653">Protein transport</keyword>
<evidence type="ECO:0000256" key="8">
    <source>
        <dbReference type="ARBA" id="ARBA00031348"/>
    </source>
</evidence>
<evidence type="ECO:0000256" key="3">
    <source>
        <dbReference type="ARBA" id="ARBA00020973"/>
    </source>
</evidence>
<evidence type="ECO:0000256" key="5">
    <source>
        <dbReference type="ARBA" id="ARBA00022927"/>
    </source>
</evidence>
<evidence type="ECO:0000259" key="11">
    <source>
        <dbReference type="Pfam" id="PF20653"/>
    </source>
</evidence>
<keyword evidence="6 9" id="KW-0333">Golgi apparatus</keyword>
<dbReference type="PANTHER" id="PTHR21506:SF0">
    <property type="entry name" value="CONSERVED OLIGOMERIC GOLGI COMPLEX SUBUNIT 6"/>
    <property type="match status" value="1"/>
</dbReference>
<dbReference type="GO" id="GO:0000139">
    <property type="term" value="C:Golgi membrane"/>
    <property type="evidence" value="ECO:0007669"/>
    <property type="project" value="UniProtKB-SubCell"/>
</dbReference>
<evidence type="ECO:0000256" key="6">
    <source>
        <dbReference type="ARBA" id="ARBA00023034"/>
    </source>
</evidence>
<comment type="subcellular location">
    <subcellularLocation>
        <location evidence="1 9">Golgi apparatus membrane</location>
        <topology evidence="1 9">Peripheral membrane protein</topology>
    </subcellularLocation>
</comment>
<evidence type="ECO:0000256" key="2">
    <source>
        <dbReference type="ARBA" id="ARBA00011023"/>
    </source>
</evidence>
<feature type="domain" description="Conserved oligomeric complex COG6 N-terminal" evidence="10">
    <location>
        <begin position="101"/>
        <end position="197"/>
    </location>
</feature>
<sequence>MTTRETTTLAPPPPPASFTRRIAHALKLRLHDPIERVSSSTSTATTSSYANVDAHASAMGTVDVAACVAALSDVLATTSGAKTSSGTAQPQPTTRVGDIRVRAVVERRAASLREMYLDESLRAQSKLTQVESTLAALDEAREKMRHALESSRSSTGTLLREADRAREALASIESRRALANDFAVDFQLTKSHVEALVGDGADDGGDLGAAFFQALDRVKVIQGNCAKLNDTDQRRAGLELMDVMTSYAESAHERLCKWVVAKCRRLAEEDDFISEADEKTLTKSVAALRLRPTLFKHCVEEVTRTRHNALFRRFITALTRGGAGTKPIEVHAHDPMRYASDMLSWVHQAVASEKDFCNVAFGENSVVDIDGESFDATLSILQKVFDAICRPLKVRVEQVLMSASGGAEGGVMTAYKLANLLPFYRTLLGDLLNENSTLTKTLNELCLSAKTSFADSVAQHGSKYRKLSLAPTSFAGDDAFAPPPALREGVASAIELLEAVSKSSTTNASVSDAESRELLASALDGLIDPIVAAVDAAARVLADRVASAPSIGPNWAGDAFTLNALHAIREPLRAHKAAGAKVEEIARLIAKKSEQCRRH</sequence>
<dbReference type="GO" id="GO:0006891">
    <property type="term" value="P:intra-Golgi vesicle-mediated transport"/>
    <property type="evidence" value="ECO:0007669"/>
    <property type="project" value="UniProtKB-UniRule"/>
</dbReference>
<accession>A0A7S0KIW0</accession>
<dbReference type="Pfam" id="PF20653">
    <property type="entry name" value="COG6_C"/>
    <property type="match status" value="1"/>
</dbReference>